<dbReference type="Pfam" id="PF13419">
    <property type="entry name" value="HAD_2"/>
    <property type="match status" value="1"/>
</dbReference>
<gene>
    <name evidence="1" type="ORF">JJ842_07760</name>
</gene>
<organism evidence="1 2">
    <name type="scientific">Prochlorococcus marinus CUG1433</name>
    <dbReference type="NCBI Taxonomy" id="2774506"/>
    <lineage>
        <taxon>Bacteria</taxon>
        <taxon>Bacillati</taxon>
        <taxon>Cyanobacteriota</taxon>
        <taxon>Cyanophyceae</taxon>
        <taxon>Synechococcales</taxon>
        <taxon>Prochlorococcaceae</taxon>
        <taxon>Prochlorococcus</taxon>
    </lineage>
</organism>
<reference evidence="1" key="1">
    <citation type="journal article" date="2021" name="Front. Mar. Sci.">
        <title>Genomes of Diverse Isolates of Prochlorococcus High-Light-Adapted Clade II in the Western Pacific Ocean.</title>
        <authorList>
            <person name="Yan W."/>
            <person name="Feng X."/>
            <person name="Zhang W."/>
            <person name="Nawaz M.Z."/>
            <person name="Luo T."/>
            <person name="Zhang R."/>
            <person name="Jiao N."/>
        </authorList>
    </citation>
    <scope>NUCLEOTIDE SEQUENCE</scope>
    <source>
        <strain evidence="1">CUG1433</strain>
    </source>
</reference>
<dbReference type="InterPro" id="IPR036412">
    <property type="entry name" value="HAD-like_sf"/>
</dbReference>
<dbReference type="Gene3D" id="1.10.150.240">
    <property type="entry name" value="Putative phosphatase, domain 2"/>
    <property type="match status" value="1"/>
</dbReference>
<protein>
    <submittedName>
        <fullName evidence="1">HAD family phosphatase</fullName>
    </submittedName>
</protein>
<accession>A0A9D9G150</accession>
<evidence type="ECO:0000313" key="1">
    <source>
        <dbReference type="EMBL" id="MBO6971805.1"/>
    </source>
</evidence>
<dbReference type="SUPFAM" id="SSF56784">
    <property type="entry name" value="HAD-like"/>
    <property type="match status" value="1"/>
</dbReference>
<name>A0A9D9G150_PROMR</name>
<sequence>MESKLHIFDCDGVLILSNRLKTESFNEIASKFVPKKLVNKFIDFHKANGGVSRWEKFSYLRNIALDYQLPSVDDLCDQFASLVDSKFNKISPVPGALDYIEQLVKESAIIYVVSGGEQSQVRRILMNLKFNIDPERIFGSPISKDIHFGNIRNMHKFLDTMTYGDSLLDAKCAESINSKFTFVSQDSETTKKDIKDNLLINFLSIKNFNCLN</sequence>
<dbReference type="InterPro" id="IPR041492">
    <property type="entry name" value="HAD_2"/>
</dbReference>
<dbReference type="Gene3D" id="3.40.50.1000">
    <property type="entry name" value="HAD superfamily/HAD-like"/>
    <property type="match status" value="1"/>
</dbReference>
<dbReference type="AlphaFoldDB" id="A0A9D9G150"/>
<dbReference type="InterPro" id="IPR023214">
    <property type="entry name" value="HAD_sf"/>
</dbReference>
<dbReference type="EMBL" id="JAEPLN010000001">
    <property type="protein sequence ID" value="MBO6971805.1"/>
    <property type="molecule type" value="Genomic_DNA"/>
</dbReference>
<evidence type="ECO:0000313" key="2">
    <source>
        <dbReference type="Proteomes" id="UP000668060"/>
    </source>
</evidence>
<comment type="caution">
    <text evidence="1">The sequence shown here is derived from an EMBL/GenBank/DDBJ whole genome shotgun (WGS) entry which is preliminary data.</text>
</comment>
<dbReference type="Proteomes" id="UP000668060">
    <property type="component" value="Unassembled WGS sequence"/>
</dbReference>
<proteinExistence type="predicted"/>
<dbReference type="InterPro" id="IPR023198">
    <property type="entry name" value="PGP-like_dom2"/>
</dbReference>